<protein>
    <submittedName>
        <fullName evidence="8">Amino acid permease-associated region</fullName>
    </submittedName>
</protein>
<dbReference type="Pfam" id="PF13906">
    <property type="entry name" value="AA_permease_C"/>
    <property type="match status" value="1"/>
</dbReference>
<evidence type="ECO:0000256" key="4">
    <source>
        <dbReference type="ARBA" id="ARBA00022989"/>
    </source>
</evidence>
<feature type="transmembrane region" description="Helical" evidence="6">
    <location>
        <begin position="388"/>
        <end position="406"/>
    </location>
</feature>
<dbReference type="STRING" id="41875.K8EM86"/>
<comment type="subcellular location">
    <subcellularLocation>
        <location evidence="1">Membrane</location>
        <topology evidence="1">Multi-pass membrane protein</topology>
    </subcellularLocation>
</comment>
<dbReference type="eggNOG" id="KOG1286">
    <property type="taxonomic scope" value="Eukaryota"/>
</dbReference>
<keyword evidence="5 6" id="KW-0472">Membrane</keyword>
<dbReference type="KEGG" id="bpg:Bathy12g03870"/>
<name>K8EM86_9CHLO</name>
<evidence type="ECO:0000313" key="9">
    <source>
        <dbReference type="Proteomes" id="UP000198341"/>
    </source>
</evidence>
<evidence type="ECO:0000256" key="2">
    <source>
        <dbReference type="ARBA" id="ARBA00008572"/>
    </source>
</evidence>
<dbReference type="InterPro" id="IPR002293">
    <property type="entry name" value="AA/rel_permease1"/>
</dbReference>
<dbReference type="PANTHER" id="PTHR43243">
    <property type="entry name" value="INNER MEMBRANE TRANSPORTER YGJI-RELATED"/>
    <property type="match status" value="1"/>
</dbReference>
<feature type="transmembrane region" description="Helical" evidence="6">
    <location>
        <begin position="120"/>
        <end position="141"/>
    </location>
</feature>
<dbReference type="Gene3D" id="1.20.1740.10">
    <property type="entry name" value="Amino acid/polyamine transporter I"/>
    <property type="match status" value="1"/>
</dbReference>
<evidence type="ECO:0000259" key="7">
    <source>
        <dbReference type="Pfam" id="PF13906"/>
    </source>
</evidence>
<evidence type="ECO:0000313" key="8">
    <source>
        <dbReference type="EMBL" id="CCO19089.1"/>
    </source>
</evidence>
<feature type="transmembrane region" description="Helical" evidence="6">
    <location>
        <begin position="452"/>
        <end position="471"/>
    </location>
</feature>
<evidence type="ECO:0000256" key="1">
    <source>
        <dbReference type="ARBA" id="ARBA00004141"/>
    </source>
</evidence>
<dbReference type="AlphaFoldDB" id="K8EM86"/>
<evidence type="ECO:0000256" key="3">
    <source>
        <dbReference type="ARBA" id="ARBA00022692"/>
    </source>
</evidence>
<feature type="transmembrane region" description="Helical" evidence="6">
    <location>
        <begin position="49"/>
        <end position="73"/>
    </location>
</feature>
<gene>
    <name evidence="8" type="ordered locus">Bathy12g03870</name>
</gene>
<keyword evidence="3 6" id="KW-0812">Transmembrane</keyword>
<proteinExistence type="inferred from homology"/>
<dbReference type="GeneID" id="19012659"/>
<dbReference type="InterPro" id="IPR029485">
    <property type="entry name" value="CAT_C"/>
</dbReference>
<dbReference type="Pfam" id="PF13520">
    <property type="entry name" value="AA_permease_2"/>
    <property type="match status" value="1"/>
</dbReference>
<feature type="transmembrane region" description="Helical" evidence="6">
    <location>
        <begin position="161"/>
        <end position="188"/>
    </location>
</feature>
<dbReference type="PANTHER" id="PTHR43243:SF41">
    <property type="entry name" value="CATIONIC AMINO ACID TRANSPORTER 7, CHLOROPLASTIC"/>
    <property type="match status" value="1"/>
</dbReference>
<feature type="transmembrane region" description="Helical" evidence="6">
    <location>
        <begin position="427"/>
        <end position="446"/>
    </location>
</feature>
<evidence type="ECO:0000256" key="5">
    <source>
        <dbReference type="ARBA" id="ARBA00023136"/>
    </source>
</evidence>
<feature type="transmembrane region" description="Helical" evidence="6">
    <location>
        <begin position="79"/>
        <end position="99"/>
    </location>
</feature>
<dbReference type="Proteomes" id="UP000198341">
    <property type="component" value="Chromosome 12"/>
</dbReference>
<organism evidence="8 9">
    <name type="scientific">Bathycoccus prasinos</name>
    <dbReference type="NCBI Taxonomy" id="41875"/>
    <lineage>
        <taxon>Eukaryota</taxon>
        <taxon>Viridiplantae</taxon>
        <taxon>Chlorophyta</taxon>
        <taxon>Mamiellophyceae</taxon>
        <taxon>Mamiellales</taxon>
        <taxon>Bathycoccaceae</taxon>
        <taxon>Bathycoccus</taxon>
    </lineage>
</organism>
<dbReference type="RefSeq" id="XP_007509974.1">
    <property type="nucleotide sequence ID" value="XM_007509912.1"/>
</dbReference>
<feature type="transmembrane region" description="Helical" evidence="6">
    <location>
        <begin position="195"/>
        <end position="216"/>
    </location>
</feature>
<reference evidence="8 9" key="1">
    <citation type="submission" date="2011-10" db="EMBL/GenBank/DDBJ databases">
        <authorList>
            <person name="Genoscope - CEA"/>
        </authorList>
    </citation>
    <scope>NUCLEOTIDE SEQUENCE [LARGE SCALE GENOMIC DNA]</scope>
    <source>
        <strain evidence="8 9">RCC 1105</strain>
    </source>
</reference>
<keyword evidence="4 6" id="KW-1133">Transmembrane helix</keyword>
<feature type="transmembrane region" description="Helical" evidence="6">
    <location>
        <begin position="315"/>
        <end position="338"/>
    </location>
</feature>
<sequence>MPTGRDILDATRLLCTRALKVKSERSCLEGATSSSSESSLKRELGALDLIFFGIGGVVGAGVFVLTGAAAQVHAGPAVVISYLLATITSLITATAYTEFAIQIPVTGSAYNYIALTFGEYIAFITGCNLALELTIAGAAVARGFTSYFSTLIGQSPNALRFVVYESLIEIDVVAFLLVGVLTVLLVVGMKETAKFNIAVTSAALLSVVFVLITGSTSVDEENWKPFVPPEFGFRGILSGASMVFFAFVGFDTVATLAEETKKPSRDLPIGILGSLTICGCLYCFMALVITGMVHYTEINVDAPFAVAFDNNHEHWASVVVSVGAVFAITTSLLSSLMGQPRVYMTMSRDGLLPEWFAQVSPRFGTPANASIFTGVTTGLLALVVDIDILAQLVSIGTLSIFLSVNMGLLVRRYTPKDGTSFKDRSPALLRCALLCASSMIFSGLYIQNEPSWSLIVMAVSIVLETGSFYMLDVEEMNIPTAGDFKTPFVPWLPALGVLATSQLLVSLGAVAWVRYILYTSICTIGYCVANILKIRDGRINWSDEIAVSDAMYASPYSNSSKVRFVELTDMSDADE</sequence>
<dbReference type="GO" id="GO:0005886">
    <property type="term" value="C:plasma membrane"/>
    <property type="evidence" value="ECO:0007669"/>
    <property type="project" value="TreeGrafter"/>
</dbReference>
<keyword evidence="9" id="KW-1185">Reference proteome</keyword>
<accession>K8EM86</accession>
<dbReference type="OrthoDB" id="3900342at2759"/>
<dbReference type="GO" id="GO:0015171">
    <property type="term" value="F:amino acid transmembrane transporter activity"/>
    <property type="evidence" value="ECO:0007669"/>
    <property type="project" value="TreeGrafter"/>
</dbReference>
<comment type="similarity">
    <text evidence="2">Belongs to the amino acid-polyamine-organocation (APC) superfamily. Cationic amino acid transporter (CAT) (TC 2.A.3.3) family.</text>
</comment>
<feature type="transmembrane region" description="Helical" evidence="6">
    <location>
        <begin position="491"/>
        <end position="509"/>
    </location>
</feature>
<evidence type="ECO:0000256" key="6">
    <source>
        <dbReference type="SAM" id="Phobius"/>
    </source>
</evidence>
<feature type="transmembrane region" description="Helical" evidence="6">
    <location>
        <begin position="269"/>
        <end position="295"/>
    </location>
</feature>
<feature type="transmembrane region" description="Helical" evidence="6">
    <location>
        <begin position="236"/>
        <end position="257"/>
    </location>
</feature>
<dbReference type="EMBL" id="FO082267">
    <property type="protein sequence ID" value="CCO19089.1"/>
    <property type="molecule type" value="Genomic_DNA"/>
</dbReference>
<feature type="domain" description="Cationic amino acid transporter C-terminal" evidence="7">
    <location>
        <begin position="484"/>
        <end position="528"/>
    </location>
</feature>